<dbReference type="PRINTS" id="PR00171">
    <property type="entry name" value="SUGRTRNSPORT"/>
</dbReference>
<feature type="transmembrane region" description="Helical" evidence="8">
    <location>
        <begin position="207"/>
        <end position="230"/>
    </location>
</feature>
<feature type="transmembrane region" description="Helical" evidence="8">
    <location>
        <begin position="69"/>
        <end position="94"/>
    </location>
</feature>
<feature type="transmembrane region" description="Helical" evidence="8">
    <location>
        <begin position="503"/>
        <end position="524"/>
    </location>
</feature>
<organism evidence="10 11">
    <name type="scientific">Hortaea werneckii</name>
    <name type="common">Black yeast</name>
    <name type="synonym">Cladosporium werneckii</name>
    <dbReference type="NCBI Taxonomy" id="91943"/>
    <lineage>
        <taxon>Eukaryota</taxon>
        <taxon>Fungi</taxon>
        <taxon>Dikarya</taxon>
        <taxon>Ascomycota</taxon>
        <taxon>Pezizomycotina</taxon>
        <taxon>Dothideomycetes</taxon>
        <taxon>Dothideomycetidae</taxon>
        <taxon>Mycosphaerellales</taxon>
        <taxon>Teratosphaeriaceae</taxon>
        <taxon>Hortaea</taxon>
    </lineage>
</organism>
<gene>
    <name evidence="10" type="ORF">D0864_06542</name>
</gene>
<evidence type="ECO:0000256" key="5">
    <source>
        <dbReference type="ARBA" id="ARBA00022989"/>
    </source>
</evidence>
<dbReference type="InterPro" id="IPR003663">
    <property type="entry name" value="Sugar/inositol_transpt"/>
</dbReference>
<feature type="transmembrane region" description="Helical" evidence="8">
    <location>
        <begin position="342"/>
        <end position="363"/>
    </location>
</feature>
<keyword evidence="4 8" id="KW-0812">Transmembrane</keyword>
<reference evidence="10 11" key="1">
    <citation type="journal article" date="2018" name="BMC Genomics">
        <title>Genomic evidence for intraspecific hybridization in a clonal and extremely halotolerant yeast.</title>
        <authorList>
            <person name="Gostincar C."/>
            <person name="Stajich J.E."/>
            <person name="Zupancic J."/>
            <person name="Zalar P."/>
            <person name="Gunde-Cimerman N."/>
        </authorList>
    </citation>
    <scope>NUCLEOTIDE SEQUENCE [LARGE SCALE GENOMIC DNA]</scope>
    <source>
        <strain evidence="10 11">EXF-10513</strain>
    </source>
</reference>
<dbReference type="Pfam" id="PF00083">
    <property type="entry name" value="Sugar_tr"/>
    <property type="match status" value="1"/>
</dbReference>
<feature type="transmembrane region" description="Helical" evidence="8">
    <location>
        <begin position="402"/>
        <end position="425"/>
    </location>
</feature>
<dbReference type="InterPro" id="IPR005829">
    <property type="entry name" value="Sugar_transporter_CS"/>
</dbReference>
<dbReference type="AlphaFoldDB" id="A0A3M7FJV2"/>
<feature type="transmembrane region" description="Helical" evidence="8">
    <location>
        <begin position="437"/>
        <end position="462"/>
    </location>
</feature>
<feature type="region of interest" description="Disordered" evidence="7">
    <location>
        <begin position="573"/>
        <end position="593"/>
    </location>
</feature>
<dbReference type="PROSITE" id="PS50850">
    <property type="entry name" value="MFS"/>
    <property type="match status" value="1"/>
</dbReference>
<protein>
    <recommendedName>
        <fullName evidence="9">Major facilitator superfamily (MFS) profile domain-containing protein</fullName>
    </recommendedName>
</protein>
<dbReference type="InterPro" id="IPR020846">
    <property type="entry name" value="MFS_dom"/>
</dbReference>
<dbReference type="Gene3D" id="1.20.1250.20">
    <property type="entry name" value="MFS general substrate transporter like domains"/>
    <property type="match status" value="1"/>
</dbReference>
<dbReference type="PANTHER" id="PTHR48022:SF2">
    <property type="entry name" value="PLASTIDIC GLUCOSE TRANSPORTER 4"/>
    <property type="match status" value="1"/>
</dbReference>
<comment type="similarity">
    <text evidence="2">Belongs to the major facilitator superfamily. Sugar transporter (TC 2.A.1.1) family.</text>
</comment>
<dbReference type="EMBL" id="QWIO01000659">
    <property type="protein sequence ID" value="RMY88946.1"/>
    <property type="molecule type" value="Genomic_DNA"/>
</dbReference>
<dbReference type="PROSITE" id="PS00217">
    <property type="entry name" value="SUGAR_TRANSPORT_2"/>
    <property type="match status" value="1"/>
</dbReference>
<dbReference type="PANTHER" id="PTHR48022">
    <property type="entry name" value="PLASTIDIC GLUCOSE TRANSPORTER 4"/>
    <property type="match status" value="1"/>
</dbReference>
<dbReference type="InterPro" id="IPR036259">
    <property type="entry name" value="MFS_trans_sf"/>
</dbReference>
<feature type="transmembrane region" description="Helical" evidence="8">
    <location>
        <begin position="474"/>
        <end position="497"/>
    </location>
</feature>
<comment type="caution">
    <text evidence="10">The sequence shown here is derived from an EMBL/GenBank/DDBJ whole genome shotgun (WGS) entry which is preliminary data.</text>
</comment>
<dbReference type="SUPFAM" id="SSF103473">
    <property type="entry name" value="MFS general substrate transporter"/>
    <property type="match status" value="1"/>
</dbReference>
<evidence type="ECO:0000256" key="6">
    <source>
        <dbReference type="ARBA" id="ARBA00023136"/>
    </source>
</evidence>
<evidence type="ECO:0000256" key="3">
    <source>
        <dbReference type="ARBA" id="ARBA00022448"/>
    </source>
</evidence>
<feature type="domain" description="Major facilitator superfamily (MFS) profile" evidence="9">
    <location>
        <begin position="35"/>
        <end position="527"/>
    </location>
</feature>
<dbReference type="PROSITE" id="PS00216">
    <property type="entry name" value="SUGAR_TRANSPORT_1"/>
    <property type="match status" value="1"/>
</dbReference>
<proteinExistence type="inferred from homology"/>
<dbReference type="InterPro" id="IPR050360">
    <property type="entry name" value="MFS_Sugar_Transporters"/>
</dbReference>
<name>A0A3M7FJV2_HORWE</name>
<feature type="transmembrane region" description="Helical" evidence="8">
    <location>
        <begin position="32"/>
        <end position="49"/>
    </location>
</feature>
<evidence type="ECO:0000256" key="4">
    <source>
        <dbReference type="ARBA" id="ARBA00022692"/>
    </source>
</evidence>
<dbReference type="FunFam" id="1.20.1250.20:FF:000026">
    <property type="entry name" value="MFS quinate transporter QutD"/>
    <property type="match status" value="1"/>
</dbReference>
<feature type="transmembrane region" description="Helical" evidence="8">
    <location>
        <begin position="164"/>
        <end position="187"/>
    </location>
</feature>
<evidence type="ECO:0000256" key="2">
    <source>
        <dbReference type="ARBA" id="ARBA00010992"/>
    </source>
</evidence>
<sequence length="593" mass="64202">MAPAAAGGGLSQARLQYAGPNGLKGIIYNGKTSAIAFFASLGGLVYGYNQGMFAQVLAMPSFVRATNGYAATTGIGQGFLTSILELGAWVGTLINGYLADAVGRRFCAVIAVVVFCVGVIVQACTENKDYVLGGRFVTGLGVGSLSMIVPLYNAELAPPEVRGALVAVQQLAITFGIMVSFWIGYGTNYIGGTGEVVGTTGIGQNKAAWLIPICIQIAPALLLGAGMLLFMPQSPRHLMNQGREQECLDTLARLRSKPTDDMGVRIEFLEIKALREFEKQVSEAKYPHYQDGSFKSNFWIGFYEYTSLVTNPSLLKRSAIACLTMTFQQWNGINGECTTVPLFYALYSLTLYLAINYYAPFVFKGLVGGNTTNLLATGVVGIIEFVFTIPAVLYVDKFGRKTILIAGAIGMASCHFIVAGIIGSYSGEWENHSDAGWAAIVFVWIFIANFAYSWGPVAWIIASEVFPLSMRAKGVSLGGSANWLNNFAVGISTSPFIEASDYGTFIFFGCITTIAVLAVIFFWPETKGRTLEEMDELFGSGGFAQRDLEMKNRIEREIGLTALLGYDNYESPMETDEKLRDSGSEEMVEKREA</sequence>
<accession>A0A3M7FJV2</accession>
<evidence type="ECO:0000259" key="9">
    <source>
        <dbReference type="PROSITE" id="PS50850"/>
    </source>
</evidence>
<dbReference type="GO" id="GO:0016020">
    <property type="term" value="C:membrane"/>
    <property type="evidence" value="ECO:0007669"/>
    <property type="project" value="UniProtKB-SubCell"/>
</dbReference>
<evidence type="ECO:0000313" key="10">
    <source>
        <dbReference type="EMBL" id="RMY88946.1"/>
    </source>
</evidence>
<dbReference type="GO" id="GO:0005351">
    <property type="term" value="F:carbohydrate:proton symporter activity"/>
    <property type="evidence" value="ECO:0007669"/>
    <property type="project" value="TreeGrafter"/>
</dbReference>
<comment type="subcellular location">
    <subcellularLocation>
        <location evidence="1">Membrane</location>
        <topology evidence="1">Multi-pass membrane protein</topology>
    </subcellularLocation>
</comment>
<dbReference type="VEuPathDB" id="FungiDB:BTJ68_13938"/>
<dbReference type="InterPro" id="IPR005828">
    <property type="entry name" value="MFS_sugar_transport-like"/>
</dbReference>
<evidence type="ECO:0000256" key="8">
    <source>
        <dbReference type="SAM" id="Phobius"/>
    </source>
</evidence>
<feature type="compositionally biased region" description="Basic and acidic residues" evidence="7">
    <location>
        <begin position="575"/>
        <end position="593"/>
    </location>
</feature>
<feature type="transmembrane region" description="Helical" evidence="8">
    <location>
        <begin position="375"/>
        <end position="395"/>
    </location>
</feature>
<keyword evidence="3" id="KW-0813">Transport</keyword>
<feature type="transmembrane region" description="Helical" evidence="8">
    <location>
        <begin position="106"/>
        <end position="124"/>
    </location>
</feature>
<evidence type="ECO:0000313" key="11">
    <source>
        <dbReference type="Proteomes" id="UP000269539"/>
    </source>
</evidence>
<keyword evidence="5 8" id="KW-1133">Transmembrane helix</keyword>
<evidence type="ECO:0000256" key="7">
    <source>
        <dbReference type="SAM" id="MobiDB-lite"/>
    </source>
</evidence>
<evidence type="ECO:0000256" key="1">
    <source>
        <dbReference type="ARBA" id="ARBA00004141"/>
    </source>
</evidence>
<keyword evidence="6 8" id="KW-0472">Membrane</keyword>
<dbReference type="Proteomes" id="UP000269539">
    <property type="component" value="Unassembled WGS sequence"/>
</dbReference>